<evidence type="ECO:0000313" key="8">
    <source>
        <dbReference type="EMBL" id="OHA14699.1"/>
    </source>
</evidence>
<dbReference type="AlphaFoldDB" id="A0A1G2LUX8"/>
<comment type="catalytic activity">
    <reaction evidence="7">
        <text>a 2'-deoxycytidine in DNA + S-adenosyl-L-methionine = a 5-methyl-2'-deoxycytidine in DNA + S-adenosyl-L-homocysteine + H(+)</text>
        <dbReference type="Rhea" id="RHEA:13681"/>
        <dbReference type="Rhea" id="RHEA-COMP:11369"/>
        <dbReference type="Rhea" id="RHEA-COMP:11370"/>
        <dbReference type="ChEBI" id="CHEBI:15378"/>
        <dbReference type="ChEBI" id="CHEBI:57856"/>
        <dbReference type="ChEBI" id="CHEBI:59789"/>
        <dbReference type="ChEBI" id="CHEBI:85452"/>
        <dbReference type="ChEBI" id="CHEBI:85454"/>
        <dbReference type="EC" id="2.1.1.37"/>
    </reaction>
</comment>
<dbReference type="Gene3D" id="3.90.120.10">
    <property type="entry name" value="DNA Methylase, subunit A, domain 2"/>
    <property type="match status" value="1"/>
</dbReference>
<evidence type="ECO:0000313" key="9">
    <source>
        <dbReference type="Proteomes" id="UP000177171"/>
    </source>
</evidence>
<dbReference type="Proteomes" id="UP000177171">
    <property type="component" value="Unassembled WGS sequence"/>
</dbReference>
<name>A0A1G2LUX8_9BACT</name>
<dbReference type="SUPFAM" id="SSF53335">
    <property type="entry name" value="S-adenosyl-L-methionine-dependent methyltransferases"/>
    <property type="match status" value="1"/>
</dbReference>
<evidence type="ECO:0000256" key="4">
    <source>
        <dbReference type="ARBA" id="ARBA00022747"/>
    </source>
</evidence>
<dbReference type="PANTHER" id="PTHR46098:SF1">
    <property type="entry name" value="TRNA (CYTOSINE(38)-C(5))-METHYLTRANSFERASE"/>
    <property type="match status" value="1"/>
</dbReference>
<dbReference type="Gene3D" id="3.40.50.150">
    <property type="entry name" value="Vaccinia Virus protein VP39"/>
    <property type="match status" value="1"/>
</dbReference>
<dbReference type="PROSITE" id="PS00095">
    <property type="entry name" value="C5_MTASE_2"/>
    <property type="match status" value="1"/>
</dbReference>
<organism evidence="8 9">
    <name type="scientific">Candidatus Sungbacteria bacterium RIFCSPLOWO2_12_FULL_41_11</name>
    <dbReference type="NCBI Taxonomy" id="1802286"/>
    <lineage>
        <taxon>Bacteria</taxon>
        <taxon>Candidatus Sungiibacteriota</taxon>
    </lineage>
</organism>
<comment type="caution">
    <text evidence="8">The sequence shown here is derived from an EMBL/GenBank/DDBJ whole genome shotgun (WGS) entry which is preliminary data.</text>
</comment>
<dbReference type="GO" id="GO:0032259">
    <property type="term" value="P:methylation"/>
    <property type="evidence" value="ECO:0007669"/>
    <property type="project" value="UniProtKB-KW"/>
</dbReference>
<dbReference type="InterPro" id="IPR001525">
    <property type="entry name" value="C5_MeTfrase"/>
</dbReference>
<evidence type="ECO:0000256" key="5">
    <source>
        <dbReference type="PROSITE-ProRule" id="PRU01016"/>
    </source>
</evidence>
<dbReference type="InterPro" id="IPR050750">
    <property type="entry name" value="C5-MTase"/>
</dbReference>
<proteinExistence type="inferred from homology"/>
<dbReference type="Pfam" id="PF00145">
    <property type="entry name" value="DNA_methylase"/>
    <property type="match status" value="2"/>
</dbReference>
<dbReference type="EC" id="2.1.1.37" evidence="7"/>
<dbReference type="GO" id="GO:0009307">
    <property type="term" value="P:DNA restriction-modification system"/>
    <property type="evidence" value="ECO:0007669"/>
    <property type="project" value="UniProtKB-KW"/>
</dbReference>
<dbReference type="PANTHER" id="PTHR46098">
    <property type="entry name" value="TRNA (CYTOSINE(38)-C(5))-METHYLTRANSFERASE"/>
    <property type="match status" value="1"/>
</dbReference>
<evidence type="ECO:0000256" key="1">
    <source>
        <dbReference type="ARBA" id="ARBA00022603"/>
    </source>
</evidence>
<dbReference type="EMBL" id="MHQY01000004">
    <property type="protein sequence ID" value="OHA14699.1"/>
    <property type="molecule type" value="Genomic_DNA"/>
</dbReference>
<dbReference type="PROSITE" id="PS00094">
    <property type="entry name" value="C5_MTASE_1"/>
    <property type="match status" value="1"/>
</dbReference>
<dbReference type="InterPro" id="IPR018117">
    <property type="entry name" value="C5_DNA_meth_AS"/>
</dbReference>
<keyword evidence="3 5" id="KW-0949">S-adenosyl-L-methionine</keyword>
<accession>A0A1G2LUX8</accession>
<dbReference type="InterPro" id="IPR029063">
    <property type="entry name" value="SAM-dependent_MTases_sf"/>
</dbReference>
<keyword evidence="4" id="KW-0680">Restriction system</keyword>
<keyword evidence="2 5" id="KW-0808">Transferase</keyword>
<evidence type="ECO:0000256" key="3">
    <source>
        <dbReference type="ARBA" id="ARBA00022691"/>
    </source>
</evidence>
<evidence type="ECO:0000256" key="2">
    <source>
        <dbReference type="ARBA" id="ARBA00022679"/>
    </source>
</evidence>
<protein>
    <recommendedName>
        <fullName evidence="7">Cytosine-specific methyltransferase</fullName>
        <ecNumber evidence="7">2.1.1.37</ecNumber>
    </recommendedName>
</protein>
<dbReference type="PRINTS" id="PR00105">
    <property type="entry name" value="C5METTRFRASE"/>
</dbReference>
<gene>
    <name evidence="8" type="ORF">A3G49_05220</name>
</gene>
<evidence type="ECO:0000256" key="7">
    <source>
        <dbReference type="RuleBase" id="RU000417"/>
    </source>
</evidence>
<dbReference type="PROSITE" id="PS51679">
    <property type="entry name" value="SAM_MT_C5"/>
    <property type="match status" value="1"/>
</dbReference>
<feature type="active site" evidence="5">
    <location>
        <position position="105"/>
    </location>
</feature>
<evidence type="ECO:0000256" key="6">
    <source>
        <dbReference type="RuleBase" id="RU000416"/>
    </source>
</evidence>
<keyword evidence="1 5" id="KW-0489">Methyltransferase</keyword>
<dbReference type="CDD" id="cd00315">
    <property type="entry name" value="Cyt_C5_DNA_methylase"/>
    <property type="match status" value="1"/>
</dbReference>
<comment type="similarity">
    <text evidence="5 6">Belongs to the class I-like SAM-binding methyltransferase superfamily. C5-methyltransferase family.</text>
</comment>
<dbReference type="NCBIfam" id="TIGR00675">
    <property type="entry name" value="dcm"/>
    <property type="match status" value="1"/>
</dbReference>
<reference evidence="8 9" key="1">
    <citation type="journal article" date="2016" name="Nat. Commun.">
        <title>Thousands of microbial genomes shed light on interconnected biogeochemical processes in an aquifer system.</title>
        <authorList>
            <person name="Anantharaman K."/>
            <person name="Brown C.T."/>
            <person name="Hug L.A."/>
            <person name="Sharon I."/>
            <person name="Castelle C.J."/>
            <person name="Probst A.J."/>
            <person name="Thomas B.C."/>
            <person name="Singh A."/>
            <person name="Wilkins M.J."/>
            <person name="Karaoz U."/>
            <person name="Brodie E.L."/>
            <person name="Williams K.H."/>
            <person name="Hubbard S.S."/>
            <person name="Banfield J.F."/>
        </authorList>
    </citation>
    <scope>NUCLEOTIDE SEQUENCE [LARGE SCALE GENOMIC DNA]</scope>
</reference>
<dbReference type="GO" id="GO:0003886">
    <property type="term" value="F:DNA (cytosine-5-)-methyltransferase activity"/>
    <property type="evidence" value="ECO:0007669"/>
    <property type="project" value="UniProtKB-EC"/>
</dbReference>
<dbReference type="InterPro" id="IPR031303">
    <property type="entry name" value="C5_meth_CS"/>
</dbReference>
<sequence>MGAKKSKFTFIDLFAGIGGFHLALHRLGGKCVFVNEFNKCAKETYKNYFKKVDPTLFIDDERESFFWKDIKQITRTDTNEPKYIWKRNIGEIIPNFDILCAGFPCQPFSQVGKQKGFDDVRGTMFNDIERIVRARKPKVIFLENVRNIVSHNDNKTLVVILDKLDGAGYDVRPERGFNWEILRASAFGLPTHRPRFYLVAFRKDLRKANSFRFPSSTTPRGVTLRQIFGKRWPAIIGSTIRVGGRKSPFRKNPDGSWFRDRRNWDTYLVNNKPHVLTVEEAKTMMGFPSNFIFPGNLSYSQKMKQLGNSVAVSVIEAIAKNIIKTIHG</sequence>